<feature type="non-terminal residue" evidence="1">
    <location>
        <position position="1"/>
    </location>
</feature>
<gene>
    <name evidence="1" type="primary">ARHGAP28</name>
</gene>
<evidence type="ECO:0000313" key="1">
    <source>
        <dbReference type="EMBL" id="SBR44532.1"/>
    </source>
</evidence>
<name>A0A1A8LIU5_9TELE</name>
<dbReference type="EMBL" id="HAEF01007150">
    <property type="protein sequence ID" value="SBR44532.1"/>
    <property type="molecule type" value="Transcribed_RNA"/>
</dbReference>
<reference evidence="1" key="1">
    <citation type="submission" date="2016-05" db="EMBL/GenBank/DDBJ databases">
        <authorList>
            <person name="Lavstsen T."/>
            <person name="Jespersen J.S."/>
        </authorList>
    </citation>
    <scope>NUCLEOTIDE SEQUENCE</scope>
    <source>
        <tissue evidence="1">Brain</tissue>
    </source>
</reference>
<accession>A0A1A8LIU5</accession>
<reference evidence="1" key="2">
    <citation type="submission" date="2016-06" db="EMBL/GenBank/DDBJ databases">
        <title>The genome of a short-lived fish provides insights into sex chromosome evolution and the genetic control of aging.</title>
        <authorList>
            <person name="Reichwald K."/>
            <person name="Felder M."/>
            <person name="Petzold A."/>
            <person name="Koch P."/>
            <person name="Groth M."/>
            <person name="Platzer M."/>
        </authorList>
    </citation>
    <scope>NUCLEOTIDE SEQUENCE</scope>
    <source>
        <tissue evidence="1">Brain</tissue>
    </source>
</reference>
<dbReference type="AlphaFoldDB" id="A0A1A8LIU5"/>
<organism evidence="1">
    <name type="scientific">Nothobranchius pienaari</name>
    <dbReference type="NCBI Taxonomy" id="704102"/>
    <lineage>
        <taxon>Eukaryota</taxon>
        <taxon>Metazoa</taxon>
        <taxon>Chordata</taxon>
        <taxon>Craniata</taxon>
        <taxon>Vertebrata</taxon>
        <taxon>Euteleostomi</taxon>
        <taxon>Actinopterygii</taxon>
        <taxon>Neopterygii</taxon>
        <taxon>Teleostei</taxon>
        <taxon>Neoteleostei</taxon>
        <taxon>Acanthomorphata</taxon>
        <taxon>Ovalentaria</taxon>
        <taxon>Atherinomorphae</taxon>
        <taxon>Cyprinodontiformes</taxon>
        <taxon>Nothobranchiidae</taxon>
        <taxon>Nothobranchius</taxon>
    </lineage>
</organism>
<proteinExistence type="predicted"/>
<protein>
    <submittedName>
        <fullName evidence="1">Rho GTPase activating protein 28</fullName>
    </submittedName>
</protein>
<sequence>HTHQLTVILCYNCVALNEKMWSFMDDVTVFQQFCLFAEPAAGVGPQLQHFRLVCSATGGRRRSAEAVHQRATNTSAYTHTPVHVPCSAQYACTHTHAQTHTHT</sequence>
<feature type="non-terminal residue" evidence="1">
    <location>
        <position position="103"/>
    </location>
</feature>